<organism evidence="1 2">
    <name type="scientific">Dactylosporangium sucinum</name>
    <dbReference type="NCBI Taxonomy" id="1424081"/>
    <lineage>
        <taxon>Bacteria</taxon>
        <taxon>Bacillati</taxon>
        <taxon>Actinomycetota</taxon>
        <taxon>Actinomycetes</taxon>
        <taxon>Micromonosporales</taxon>
        <taxon>Micromonosporaceae</taxon>
        <taxon>Dactylosporangium</taxon>
    </lineage>
</organism>
<keyword evidence="2" id="KW-1185">Reference proteome</keyword>
<dbReference type="Proteomes" id="UP000642070">
    <property type="component" value="Unassembled WGS sequence"/>
</dbReference>
<evidence type="ECO:0000313" key="1">
    <source>
        <dbReference type="EMBL" id="GGM53499.1"/>
    </source>
</evidence>
<reference evidence="1" key="1">
    <citation type="journal article" date="2014" name="Int. J. Syst. Evol. Microbiol.">
        <title>Complete genome sequence of Corynebacterium casei LMG S-19264T (=DSM 44701T), isolated from a smear-ripened cheese.</title>
        <authorList>
            <consortium name="US DOE Joint Genome Institute (JGI-PGF)"/>
            <person name="Walter F."/>
            <person name="Albersmeier A."/>
            <person name="Kalinowski J."/>
            <person name="Ruckert C."/>
        </authorList>
    </citation>
    <scope>NUCLEOTIDE SEQUENCE</scope>
    <source>
        <strain evidence="1">JCM 19831</strain>
    </source>
</reference>
<reference evidence="1" key="2">
    <citation type="submission" date="2020-09" db="EMBL/GenBank/DDBJ databases">
        <authorList>
            <person name="Sun Q."/>
            <person name="Ohkuma M."/>
        </authorList>
    </citation>
    <scope>NUCLEOTIDE SEQUENCE</scope>
    <source>
        <strain evidence="1">JCM 19831</strain>
    </source>
</reference>
<accession>A0A917U2F9</accession>
<comment type="caution">
    <text evidence="1">The sequence shown here is derived from an EMBL/GenBank/DDBJ whole genome shotgun (WGS) entry which is preliminary data.</text>
</comment>
<dbReference type="AlphaFoldDB" id="A0A917U2F9"/>
<sequence>MAEPRLIRCQYRQEPHPLDDECVDVTDVPANEALEADLRRVAAAVDPAPPVRLGPYEEQPFGCSTCRTILNAQRAACSDPWHEANRPGQTAVALPPLDPETPENVALRIAAEAGVLPWIGEDGRWRIVVDQAEFGQIIGGVWLYGHARGLADGRGKAAEAVAGALPVLGYVSRGRRFVDVEPYPDAAARRALAALHDAGLAAGQRERSDDRG</sequence>
<name>A0A917U2F9_9ACTN</name>
<proteinExistence type="predicted"/>
<protein>
    <submittedName>
        <fullName evidence="1">Uncharacterized protein</fullName>
    </submittedName>
</protein>
<gene>
    <name evidence="1" type="ORF">GCM10007977_063860</name>
</gene>
<evidence type="ECO:0000313" key="2">
    <source>
        <dbReference type="Proteomes" id="UP000642070"/>
    </source>
</evidence>
<dbReference type="EMBL" id="BMPI01000035">
    <property type="protein sequence ID" value="GGM53499.1"/>
    <property type="molecule type" value="Genomic_DNA"/>
</dbReference>
<dbReference type="RefSeq" id="WP_190253695.1">
    <property type="nucleotide sequence ID" value="NZ_BMPI01000035.1"/>
</dbReference>